<dbReference type="KEGG" id="naci:NUH88_10720"/>
<keyword evidence="1" id="KW-1133">Transmembrane helix</keyword>
<keyword evidence="3" id="KW-1185">Reference proteome</keyword>
<dbReference type="InterPro" id="IPR019253">
    <property type="entry name" value="DUF2244_TM"/>
</dbReference>
<dbReference type="PIRSF" id="PIRSF032162">
    <property type="entry name" value="UCP032162_imp"/>
    <property type="match status" value="1"/>
</dbReference>
<feature type="transmembrane region" description="Helical" evidence="1">
    <location>
        <begin position="32"/>
        <end position="52"/>
    </location>
</feature>
<dbReference type="InterPro" id="IPR016990">
    <property type="entry name" value="UCP032162_TM"/>
</dbReference>
<dbReference type="EMBL" id="CP102480">
    <property type="protein sequence ID" value="UUX52152.1"/>
    <property type="molecule type" value="Genomic_DNA"/>
</dbReference>
<organism evidence="2 3">
    <name type="scientific">Nisaea acidiphila</name>
    <dbReference type="NCBI Taxonomy" id="1862145"/>
    <lineage>
        <taxon>Bacteria</taxon>
        <taxon>Pseudomonadati</taxon>
        <taxon>Pseudomonadota</taxon>
        <taxon>Alphaproteobacteria</taxon>
        <taxon>Rhodospirillales</taxon>
        <taxon>Thalassobaculaceae</taxon>
        <taxon>Nisaea</taxon>
    </lineage>
</organism>
<keyword evidence="1" id="KW-0472">Membrane</keyword>
<evidence type="ECO:0000256" key="1">
    <source>
        <dbReference type="SAM" id="Phobius"/>
    </source>
</evidence>
<evidence type="ECO:0000313" key="3">
    <source>
        <dbReference type="Proteomes" id="UP001060336"/>
    </source>
</evidence>
<dbReference type="Pfam" id="PF10003">
    <property type="entry name" value="DUF2244"/>
    <property type="match status" value="1"/>
</dbReference>
<sequence length="165" mass="18649">MSQSGNSVRDREEEPLFDAVLYPHRSLSPTGFLILMLAIAACSTAIGIVFWIAGAWPVVGFLGLDVLLIYIAFRLSYRDARRYETLHLTRERLSVERFVRGRRVLQKNLQPYWLNVLVEEERSGANRLILRSHGQTLEIGAFLSPPEKTDLADNLRSALAALRPA</sequence>
<dbReference type="Proteomes" id="UP001060336">
    <property type="component" value="Chromosome"/>
</dbReference>
<feature type="transmembrane region" description="Helical" evidence="1">
    <location>
        <begin position="58"/>
        <end position="77"/>
    </location>
</feature>
<proteinExistence type="predicted"/>
<name>A0A9J7AXZ6_9PROT</name>
<keyword evidence="1" id="KW-0812">Transmembrane</keyword>
<reference evidence="2" key="1">
    <citation type="submission" date="2022-08" db="EMBL/GenBank/DDBJ databases">
        <title>Nisaea acidiphila sp. nov., isolated from a marine algal debris and emended description of the genus Nisaea Urios et al. 2008.</title>
        <authorList>
            <person name="Kwon K."/>
        </authorList>
    </citation>
    <scope>NUCLEOTIDE SEQUENCE</scope>
    <source>
        <strain evidence="2">MEBiC11861</strain>
    </source>
</reference>
<dbReference type="AlphaFoldDB" id="A0A9J7AXZ6"/>
<gene>
    <name evidence="2" type="ORF">NUH88_10720</name>
</gene>
<evidence type="ECO:0000313" key="2">
    <source>
        <dbReference type="EMBL" id="UUX52152.1"/>
    </source>
</evidence>
<accession>A0A9J7AXZ6</accession>
<dbReference type="RefSeq" id="WP_257772063.1">
    <property type="nucleotide sequence ID" value="NZ_CP102480.1"/>
</dbReference>
<protein>
    <submittedName>
        <fullName evidence="2">DUF2244 domain-containing protein</fullName>
    </submittedName>
</protein>